<organism evidence="12 13">
    <name type="scientific">Euzebyella saccharophila</name>
    <dbReference type="NCBI Taxonomy" id="679664"/>
    <lineage>
        <taxon>Bacteria</taxon>
        <taxon>Pseudomonadati</taxon>
        <taxon>Bacteroidota</taxon>
        <taxon>Flavobacteriia</taxon>
        <taxon>Flavobacteriales</taxon>
        <taxon>Flavobacteriaceae</taxon>
        <taxon>Euzebyella</taxon>
    </lineage>
</organism>
<feature type="transmembrane region" description="Helical" evidence="10">
    <location>
        <begin position="89"/>
        <end position="109"/>
    </location>
</feature>
<comment type="caution">
    <text evidence="12">The sequence shown here is derived from an EMBL/GenBank/DDBJ whole genome shotgun (WGS) entry which is preliminary data.</text>
</comment>
<dbReference type="NCBIfam" id="TIGR01352">
    <property type="entry name" value="tonB_Cterm"/>
    <property type="match status" value="2"/>
</dbReference>
<name>A0ABV8JSZ6_9FLAO</name>
<feature type="transmembrane region" description="Helical" evidence="10">
    <location>
        <begin position="6"/>
        <end position="22"/>
    </location>
</feature>
<keyword evidence="4" id="KW-1003">Cell membrane</keyword>
<evidence type="ECO:0000256" key="5">
    <source>
        <dbReference type="ARBA" id="ARBA00022519"/>
    </source>
</evidence>
<keyword evidence="3" id="KW-0813">Transport</keyword>
<evidence type="ECO:0000313" key="12">
    <source>
        <dbReference type="EMBL" id="MFC4096157.1"/>
    </source>
</evidence>
<evidence type="ECO:0000259" key="11">
    <source>
        <dbReference type="PROSITE" id="PS52015"/>
    </source>
</evidence>
<protein>
    <submittedName>
        <fullName evidence="12">TonB family protein</fullName>
    </submittedName>
</protein>
<evidence type="ECO:0000256" key="2">
    <source>
        <dbReference type="ARBA" id="ARBA00006555"/>
    </source>
</evidence>
<dbReference type="RefSeq" id="WP_192460234.1">
    <property type="nucleotide sequence ID" value="NZ_JACYFJ010000001.1"/>
</dbReference>
<dbReference type="PANTHER" id="PTHR33446:SF2">
    <property type="entry name" value="PROTEIN TONB"/>
    <property type="match status" value="1"/>
</dbReference>
<dbReference type="InterPro" id="IPR006260">
    <property type="entry name" value="TonB/TolA_C"/>
</dbReference>
<evidence type="ECO:0000256" key="8">
    <source>
        <dbReference type="ARBA" id="ARBA00022989"/>
    </source>
</evidence>
<evidence type="ECO:0000256" key="1">
    <source>
        <dbReference type="ARBA" id="ARBA00004383"/>
    </source>
</evidence>
<evidence type="ECO:0000256" key="9">
    <source>
        <dbReference type="ARBA" id="ARBA00023136"/>
    </source>
</evidence>
<dbReference type="PROSITE" id="PS52015">
    <property type="entry name" value="TONB_CTD"/>
    <property type="match status" value="2"/>
</dbReference>
<dbReference type="InterPro" id="IPR051045">
    <property type="entry name" value="TonB-dependent_transducer"/>
</dbReference>
<comment type="subcellular location">
    <subcellularLocation>
        <location evidence="1">Cell inner membrane</location>
        <topology evidence="1">Single-pass membrane protein</topology>
        <orientation evidence="1">Periplasmic side</orientation>
    </subcellularLocation>
</comment>
<keyword evidence="7" id="KW-0653">Protein transport</keyword>
<dbReference type="InterPro" id="IPR037682">
    <property type="entry name" value="TonB_C"/>
</dbReference>
<feature type="domain" description="TonB C-terminal" evidence="11">
    <location>
        <begin position="556"/>
        <end position="645"/>
    </location>
</feature>
<feature type="domain" description="TonB C-terminal" evidence="11">
    <location>
        <begin position="413"/>
        <end position="508"/>
    </location>
</feature>
<proteinExistence type="inferred from homology"/>
<dbReference type="Gene3D" id="3.30.1150.10">
    <property type="match status" value="2"/>
</dbReference>
<keyword evidence="6 10" id="KW-0812">Transmembrane</keyword>
<sequence>MIQYILECIAFQLVFLLVYDLFLKRETFFQWNRLYLIGTYLISLLLPWVKIEALKTQVPERLYVYPEEWWNMNNAAEVAVVAQDSSLNFSWPAIVFLMGVLLSFALFTYKLGKLYSLRKKGELEHYNQFTKVVLKNSDAAFSFFKSIFLGDRVLAREHQNIIDHELVHIRQNHTYDLLFFELMRIISWFNPLVYVYQNRLSELHEFIADAEVAKNERIKHCELLLSQAFQSQNISFINQFFKSSLIKKRIVMLQKAKSGTIWKLKYLALLPVLLGMLVYTSCERDSNENTLSNTFEVDNVESLTPKEEQDFYVRLLDLSKQGGEWKLTLKDDNSTITFTHPVNEYSYISGPNGVPIKAAMQITSKVLASDFDIFEHSTNSMVAVGYSEGVPFSTVDEVPVFPGCENAADPRACFQKSIQKHISKNFRYPEEAQKLGAEGRVSVLFTIAEDGSITDIRKRGPHPLLEEETERIIARLPKMTPGIHQGKAVKVPFSIPIEFKLAQTNAIGAKVEMSTNNPQRMSMDDVMANLNAVPFATVEKAPVFPGCENASDSKECFKQSLYKHVGKHFRYPEDAQARGIQGRVAIMFTIAEDGSIQGIRYRGPDASLEQEALRIIKKLPQMQPAQNKGKSVAVAYSIPITFKLE</sequence>
<evidence type="ECO:0000256" key="10">
    <source>
        <dbReference type="SAM" id="Phobius"/>
    </source>
</evidence>
<evidence type="ECO:0000256" key="6">
    <source>
        <dbReference type="ARBA" id="ARBA00022692"/>
    </source>
</evidence>
<keyword evidence="9 10" id="KW-0472">Membrane</keyword>
<dbReference type="PANTHER" id="PTHR33446">
    <property type="entry name" value="PROTEIN TONB-RELATED"/>
    <property type="match status" value="1"/>
</dbReference>
<dbReference type="InterPro" id="IPR008756">
    <property type="entry name" value="Peptidase_M56"/>
</dbReference>
<dbReference type="SUPFAM" id="SSF74653">
    <property type="entry name" value="TolA/TonB C-terminal domain"/>
    <property type="match status" value="2"/>
</dbReference>
<accession>A0ABV8JSZ6</accession>
<dbReference type="Proteomes" id="UP001595814">
    <property type="component" value="Unassembled WGS sequence"/>
</dbReference>
<reference evidence="13" key="1">
    <citation type="journal article" date="2019" name="Int. J. Syst. Evol. Microbiol.">
        <title>The Global Catalogue of Microorganisms (GCM) 10K type strain sequencing project: providing services to taxonomists for standard genome sequencing and annotation.</title>
        <authorList>
            <consortium name="The Broad Institute Genomics Platform"/>
            <consortium name="The Broad Institute Genome Sequencing Center for Infectious Disease"/>
            <person name="Wu L."/>
            <person name="Ma J."/>
        </authorList>
    </citation>
    <scope>NUCLEOTIDE SEQUENCE [LARGE SCALE GENOMIC DNA]</scope>
    <source>
        <strain evidence="13">CECT 7477</strain>
    </source>
</reference>
<comment type="similarity">
    <text evidence="2">Belongs to the TonB family.</text>
</comment>
<evidence type="ECO:0000256" key="7">
    <source>
        <dbReference type="ARBA" id="ARBA00022927"/>
    </source>
</evidence>
<evidence type="ECO:0000313" key="13">
    <source>
        <dbReference type="Proteomes" id="UP001595814"/>
    </source>
</evidence>
<dbReference type="Pfam" id="PF03544">
    <property type="entry name" value="TonB_C"/>
    <property type="match status" value="2"/>
</dbReference>
<keyword evidence="8 10" id="KW-1133">Transmembrane helix</keyword>
<evidence type="ECO:0000256" key="4">
    <source>
        <dbReference type="ARBA" id="ARBA00022475"/>
    </source>
</evidence>
<keyword evidence="13" id="KW-1185">Reference proteome</keyword>
<dbReference type="Pfam" id="PF05569">
    <property type="entry name" value="Peptidase_M56"/>
    <property type="match status" value="1"/>
</dbReference>
<dbReference type="EMBL" id="JBHSAW010000004">
    <property type="protein sequence ID" value="MFC4096157.1"/>
    <property type="molecule type" value="Genomic_DNA"/>
</dbReference>
<keyword evidence="5" id="KW-0997">Cell inner membrane</keyword>
<evidence type="ECO:0000256" key="3">
    <source>
        <dbReference type="ARBA" id="ARBA00022448"/>
    </source>
</evidence>
<gene>
    <name evidence="12" type="ORF">ACFOUT_09735</name>
</gene>